<dbReference type="Proteomes" id="UP000014760">
    <property type="component" value="Unassembled WGS sequence"/>
</dbReference>
<keyword evidence="2" id="KW-0963">Cytoplasm</keyword>
<dbReference type="PANTHER" id="PTHR18861">
    <property type="entry name" value="ELKS/RAB6-INTERACTING/CAST PROTEIN"/>
    <property type="match status" value="1"/>
</dbReference>
<evidence type="ECO:0000313" key="13">
    <source>
        <dbReference type="Proteomes" id="UP000014760"/>
    </source>
</evidence>
<dbReference type="HOGENOM" id="CLU_550530_0_0_1"/>
<dbReference type="EnsemblMetazoa" id="CapteT42317">
    <property type="protein sequence ID" value="CapteP42317"/>
    <property type="gene ID" value="CapteG42317"/>
</dbReference>
<dbReference type="EMBL" id="AMQN01009620">
    <property type="status" value="NOT_ANNOTATED_CDS"/>
    <property type="molecule type" value="Genomic_DNA"/>
</dbReference>
<evidence type="ECO:0000256" key="5">
    <source>
        <dbReference type="ARBA" id="ARBA00023054"/>
    </source>
</evidence>
<evidence type="ECO:0000313" key="12">
    <source>
        <dbReference type="EnsemblMetazoa" id="CapteP42317"/>
    </source>
</evidence>
<dbReference type="GO" id="GO:0048788">
    <property type="term" value="C:cytoskeleton of presynaptic active zone"/>
    <property type="evidence" value="ECO:0007669"/>
    <property type="project" value="TreeGrafter"/>
</dbReference>
<proteinExistence type="predicted"/>
<feature type="coiled-coil region" evidence="9">
    <location>
        <begin position="62"/>
        <end position="89"/>
    </location>
</feature>
<dbReference type="STRING" id="283909.R7U2T1"/>
<evidence type="ECO:0000256" key="9">
    <source>
        <dbReference type="SAM" id="Coils"/>
    </source>
</evidence>
<evidence type="ECO:0000256" key="2">
    <source>
        <dbReference type="ARBA" id="ARBA00022490"/>
    </source>
</evidence>
<dbReference type="OMA" id="FELNHII"/>
<accession>R7U2T1</accession>
<keyword evidence="5 9" id="KW-0175">Coiled coil</keyword>
<feature type="compositionally biased region" description="Basic and acidic residues" evidence="10">
    <location>
        <begin position="470"/>
        <end position="496"/>
    </location>
</feature>
<organism evidence="11">
    <name type="scientific">Capitella teleta</name>
    <name type="common">Polychaete worm</name>
    <dbReference type="NCBI Taxonomy" id="283909"/>
    <lineage>
        <taxon>Eukaryota</taxon>
        <taxon>Metazoa</taxon>
        <taxon>Spiralia</taxon>
        <taxon>Lophotrochozoa</taxon>
        <taxon>Annelida</taxon>
        <taxon>Polychaeta</taxon>
        <taxon>Sedentaria</taxon>
        <taxon>Scolecida</taxon>
        <taxon>Capitellidae</taxon>
        <taxon>Capitella</taxon>
    </lineage>
</organism>
<feature type="non-terminal residue" evidence="11">
    <location>
        <position position="496"/>
    </location>
</feature>
<dbReference type="GO" id="GO:0030424">
    <property type="term" value="C:axon"/>
    <property type="evidence" value="ECO:0007669"/>
    <property type="project" value="UniProtKB-SubCell"/>
</dbReference>
<evidence type="ECO:0000256" key="1">
    <source>
        <dbReference type="ARBA" id="ARBA00004245"/>
    </source>
</evidence>
<dbReference type="AlphaFoldDB" id="R7U2T1"/>
<feature type="non-terminal residue" evidence="11">
    <location>
        <position position="1"/>
    </location>
</feature>
<evidence type="ECO:0000256" key="3">
    <source>
        <dbReference type="ARBA" id="ARBA00022553"/>
    </source>
</evidence>
<keyword evidence="3" id="KW-0597">Phosphoprotein</keyword>
<sequence>VSQSQFMPMTDFRSRDTLILDMQAQITERNKECASLHQELDLAREKVSSSMNSIKTFWSPELKKERALRKEENAKLNSLQDQLRVSQIESKHANVSLRSVASSSRRNAPHQQTIKQLEEHQNGGDHQASTPDSETSTLPKDRQKKEMVLLRRTVDEMELRIETQKQTLTARDESIKRLLEMLQSKGLARGQLDDDRLEADQLRAKNLENEQRLRKLEAMLEAKDREIFRVKEVGHLACCGHFHLSDPRHLMVCVLYFQEGRLQALERELKMAEDELLRLREEGISVPRMRNHSSSAHPNDQFELQSLKSQEKLLKAKLENSKAECARKDTEVYALRTQMDVLQKQIEDHQQHIRVLREQITAKEQQTLMLQTDMDLVRDRVKDKEELLDRKARHLVALQTEKKRVENDLAEMQDNFEGKEKKTAMLQRKVDGLEEMLQDKERQLMTAQSRLSSLTEDQSSSDNVLSSLEDSLREKDHQIDRLKEARNRLEKEKEEE</sequence>
<reference evidence="12" key="3">
    <citation type="submission" date="2015-06" db="UniProtKB">
        <authorList>
            <consortium name="EnsemblMetazoa"/>
        </authorList>
    </citation>
    <scope>IDENTIFICATION</scope>
</reference>
<evidence type="ECO:0000256" key="8">
    <source>
        <dbReference type="ARBA" id="ARBA00034106"/>
    </source>
</evidence>
<evidence type="ECO:0000313" key="11">
    <source>
        <dbReference type="EMBL" id="ELU00655.1"/>
    </source>
</evidence>
<gene>
    <name evidence="11" type="ORF">CAPTEDRAFT_42317</name>
</gene>
<feature type="region of interest" description="Disordered" evidence="10">
    <location>
        <begin position="446"/>
        <end position="496"/>
    </location>
</feature>
<comment type="subcellular location">
    <subcellularLocation>
        <location evidence="1">Cytoplasm</location>
        <location evidence="1">Cytoskeleton</location>
    </subcellularLocation>
    <subcellularLocation>
        <location evidence="8">Presynapse</location>
    </subcellularLocation>
</comment>
<name>R7U2T1_CAPTE</name>
<dbReference type="Pfam" id="PF10174">
    <property type="entry name" value="Cast"/>
    <property type="match status" value="1"/>
</dbReference>
<dbReference type="PANTHER" id="PTHR18861:SF0">
    <property type="entry name" value="BRUCHPILOT, ISOFORM J"/>
    <property type="match status" value="1"/>
</dbReference>
<dbReference type="GO" id="GO:0098882">
    <property type="term" value="F:structural constituent of presynaptic active zone"/>
    <property type="evidence" value="ECO:0007669"/>
    <property type="project" value="TreeGrafter"/>
</dbReference>
<feature type="region of interest" description="Disordered" evidence="10">
    <location>
        <begin position="118"/>
        <end position="145"/>
    </location>
</feature>
<protein>
    <recommendedName>
        <fullName evidence="14">ELKS/RAB6-interacting/CAST family member 1</fullName>
    </recommendedName>
</protein>
<dbReference type="EMBL" id="KB305800">
    <property type="protein sequence ID" value="ELU00655.1"/>
    <property type="molecule type" value="Genomic_DNA"/>
</dbReference>
<keyword evidence="6" id="KW-0206">Cytoskeleton</keyword>
<dbReference type="GO" id="GO:0007274">
    <property type="term" value="P:neuromuscular synaptic transmission"/>
    <property type="evidence" value="ECO:0007669"/>
    <property type="project" value="TreeGrafter"/>
</dbReference>
<keyword evidence="13" id="KW-1185">Reference proteome</keyword>
<dbReference type="InterPro" id="IPR019323">
    <property type="entry name" value="ELKS/CAST"/>
</dbReference>
<evidence type="ECO:0000256" key="10">
    <source>
        <dbReference type="SAM" id="MobiDB-lite"/>
    </source>
</evidence>
<reference evidence="11 13" key="2">
    <citation type="journal article" date="2013" name="Nature">
        <title>Insights into bilaterian evolution from three spiralian genomes.</title>
        <authorList>
            <person name="Simakov O."/>
            <person name="Marletaz F."/>
            <person name="Cho S.J."/>
            <person name="Edsinger-Gonzales E."/>
            <person name="Havlak P."/>
            <person name="Hellsten U."/>
            <person name="Kuo D.H."/>
            <person name="Larsson T."/>
            <person name="Lv J."/>
            <person name="Arendt D."/>
            <person name="Savage R."/>
            <person name="Osoegawa K."/>
            <person name="de Jong P."/>
            <person name="Grimwood J."/>
            <person name="Chapman J.A."/>
            <person name="Shapiro H."/>
            <person name="Aerts A."/>
            <person name="Otillar R.P."/>
            <person name="Terry A.Y."/>
            <person name="Boore J.L."/>
            <person name="Grigoriev I.V."/>
            <person name="Lindberg D.R."/>
            <person name="Seaver E.C."/>
            <person name="Weisblat D.A."/>
            <person name="Putnam N.H."/>
            <person name="Rokhsar D.S."/>
        </authorList>
    </citation>
    <scope>NUCLEOTIDE SEQUENCE</scope>
    <source>
        <strain evidence="11 13">I ESC-2004</strain>
    </source>
</reference>
<feature type="coiled-coil region" evidence="9">
    <location>
        <begin position="199"/>
        <end position="226"/>
    </location>
</feature>
<keyword evidence="4" id="KW-0770">Synapse</keyword>
<reference evidence="13" key="1">
    <citation type="submission" date="2012-12" db="EMBL/GenBank/DDBJ databases">
        <authorList>
            <person name="Hellsten U."/>
            <person name="Grimwood J."/>
            <person name="Chapman J.A."/>
            <person name="Shapiro H."/>
            <person name="Aerts A."/>
            <person name="Otillar R.P."/>
            <person name="Terry A.Y."/>
            <person name="Boore J.L."/>
            <person name="Simakov O."/>
            <person name="Marletaz F."/>
            <person name="Cho S.-J."/>
            <person name="Edsinger-Gonzales E."/>
            <person name="Havlak P."/>
            <person name="Kuo D.-H."/>
            <person name="Larsson T."/>
            <person name="Lv J."/>
            <person name="Arendt D."/>
            <person name="Savage R."/>
            <person name="Osoegawa K."/>
            <person name="de Jong P."/>
            <person name="Lindberg D.R."/>
            <person name="Seaver E.C."/>
            <person name="Weisblat D.A."/>
            <person name="Putnam N.H."/>
            <person name="Grigoriev I.V."/>
            <person name="Rokhsar D.S."/>
        </authorList>
    </citation>
    <scope>NUCLEOTIDE SEQUENCE</scope>
    <source>
        <strain evidence="13">I ESC-2004</strain>
    </source>
</reference>
<keyword evidence="7" id="KW-0966">Cell projection</keyword>
<evidence type="ECO:0008006" key="14">
    <source>
        <dbReference type="Google" id="ProtNLM"/>
    </source>
</evidence>
<feature type="compositionally biased region" description="Polar residues" evidence="10">
    <location>
        <begin position="446"/>
        <end position="469"/>
    </location>
</feature>
<evidence type="ECO:0000256" key="7">
    <source>
        <dbReference type="ARBA" id="ARBA00023273"/>
    </source>
</evidence>
<evidence type="ECO:0000256" key="4">
    <source>
        <dbReference type="ARBA" id="ARBA00023018"/>
    </source>
</evidence>
<dbReference type="GO" id="GO:0048167">
    <property type="term" value="P:regulation of synaptic plasticity"/>
    <property type="evidence" value="ECO:0007669"/>
    <property type="project" value="TreeGrafter"/>
</dbReference>
<feature type="compositionally biased region" description="Polar residues" evidence="10">
    <location>
        <begin position="127"/>
        <end position="138"/>
    </location>
</feature>
<dbReference type="OrthoDB" id="2019763at2759"/>
<evidence type="ECO:0000256" key="6">
    <source>
        <dbReference type="ARBA" id="ARBA00023212"/>
    </source>
</evidence>
<dbReference type="SUPFAM" id="SSF57997">
    <property type="entry name" value="Tropomyosin"/>
    <property type="match status" value="1"/>
</dbReference>